<gene>
    <name evidence="2" type="ORF">MENT_LOCUS56785</name>
</gene>
<dbReference type="InterPro" id="IPR012444">
    <property type="entry name" value="DUF1647"/>
</dbReference>
<feature type="region of interest" description="Disordered" evidence="1">
    <location>
        <begin position="183"/>
        <end position="203"/>
    </location>
</feature>
<dbReference type="Proteomes" id="UP000580250">
    <property type="component" value="Unassembled WGS sequence"/>
</dbReference>
<name>A0A6V7XUY8_MELEN</name>
<dbReference type="Pfam" id="PF07801">
    <property type="entry name" value="DUF1647"/>
    <property type="match status" value="1"/>
</dbReference>
<dbReference type="EMBL" id="CAJEWN010002321">
    <property type="protein sequence ID" value="CAD2203118.1"/>
    <property type="molecule type" value="Genomic_DNA"/>
</dbReference>
<evidence type="ECO:0000313" key="2">
    <source>
        <dbReference type="EMBL" id="CAD2203118.1"/>
    </source>
</evidence>
<feature type="region of interest" description="Disordered" evidence="1">
    <location>
        <begin position="93"/>
        <end position="145"/>
    </location>
</feature>
<dbReference type="PANTHER" id="PTHR31389">
    <property type="entry name" value="LD39211P"/>
    <property type="match status" value="1"/>
</dbReference>
<protein>
    <submittedName>
        <fullName evidence="2">Uncharacterized protein</fullName>
    </submittedName>
</protein>
<feature type="compositionally biased region" description="Acidic residues" evidence="1">
    <location>
        <begin position="193"/>
        <end position="203"/>
    </location>
</feature>
<evidence type="ECO:0000256" key="1">
    <source>
        <dbReference type="SAM" id="MobiDB-lite"/>
    </source>
</evidence>
<feature type="compositionally biased region" description="Basic and acidic residues" evidence="1">
    <location>
        <begin position="183"/>
        <end position="192"/>
    </location>
</feature>
<dbReference type="OrthoDB" id="5785713at2759"/>
<organism evidence="2 3">
    <name type="scientific">Meloidogyne enterolobii</name>
    <name type="common">Root-knot nematode worm</name>
    <name type="synonym">Meloidogyne mayaguensis</name>
    <dbReference type="NCBI Taxonomy" id="390850"/>
    <lineage>
        <taxon>Eukaryota</taxon>
        <taxon>Metazoa</taxon>
        <taxon>Ecdysozoa</taxon>
        <taxon>Nematoda</taxon>
        <taxon>Chromadorea</taxon>
        <taxon>Rhabditida</taxon>
        <taxon>Tylenchina</taxon>
        <taxon>Tylenchomorpha</taxon>
        <taxon>Tylenchoidea</taxon>
        <taxon>Meloidogynidae</taxon>
        <taxon>Meloidogyninae</taxon>
        <taxon>Meloidogyne</taxon>
    </lineage>
</organism>
<reference evidence="2 3" key="1">
    <citation type="submission" date="2020-08" db="EMBL/GenBank/DDBJ databases">
        <authorList>
            <person name="Koutsovoulos G."/>
            <person name="Danchin GJ E."/>
        </authorList>
    </citation>
    <scope>NUCLEOTIDE SEQUENCE [LARGE SCALE GENOMIC DNA]</scope>
</reference>
<comment type="caution">
    <text evidence="2">The sequence shown here is derived from an EMBL/GenBank/DDBJ whole genome shotgun (WGS) entry which is preliminary data.</text>
</comment>
<proteinExistence type="predicted"/>
<evidence type="ECO:0000313" key="3">
    <source>
        <dbReference type="Proteomes" id="UP000580250"/>
    </source>
</evidence>
<dbReference type="PANTHER" id="PTHR31389:SF4">
    <property type="entry name" value="LD39211P"/>
    <property type="match status" value="1"/>
</dbReference>
<sequence>MLTALLIIIKIQHGDFRPFYFPLIYEENEGINYTEITRLHNFERIEVVEEVKMEGEKVEKEEKEVNKMTEEELKEKGLIEKMNEETIMELEGEKSDLDGKNFENEEEDKKKKMNNDEEKKNINKEEDLKKEMKGEEEKKNDEVKEEVKVEKISDEVKKRVMIGGIGMIMQMQKEEMRNDKGKINNEVDRREENEGDNNSDEILTESALKERIDTEQNNQEHNTFNNFCDGENMAYNVSYGGDSDTPRYFLSGKKFDCSFLSHLKRFNLTDRWDSGIDDGINKGDKMRISYPHNMTGTPFVLAANLKFYPSLRAIIDGIRRFFFQNIQIIVYDLGGLSDDKFIKNELNSLCNLQLRQFNFTQLPQRLHKLKTFAWKVLILAEMFREFNSFIYCDTSIQFHTNDYIIFIRDINRKILGDFQFTLGTHHGLKFATHPDMFSYIPLDPSLTVGSKIGEDTNDIEMMEANMIIVRKSDFTRQLLKWSVLCALTPECIEPLGASISCQNYDTDQLYQDGRCHRQDQSVMNILLHNLELKLTREGSQITPHLRYNHPSKWGNRHSLRRGQKTTADIVKLFGKNKNGTC</sequence>
<accession>A0A6V7XUY8</accession>
<dbReference type="AlphaFoldDB" id="A0A6V7XUY8"/>